<gene>
    <name evidence="1" type="ORF">ACFQKB_08600</name>
</gene>
<reference evidence="2" key="1">
    <citation type="journal article" date="2019" name="Int. J. Syst. Evol. Microbiol.">
        <title>The Global Catalogue of Microorganisms (GCM) 10K type strain sequencing project: providing services to taxonomists for standard genome sequencing and annotation.</title>
        <authorList>
            <consortium name="The Broad Institute Genomics Platform"/>
            <consortium name="The Broad Institute Genome Sequencing Center for Infectious Disease"/>
            <person name="Wu L."/>
            <person name="Ma J."/>
        </authorList>
    </citation>
    <scope>NUCLEOTIDE SEQUENCE [LARGE SCALE GENOMIC DNA]</scope>
    <source>
        <strain evidence="2">JCM 3369</strain>
    </source>
</reference>
<name>A0ABW2CFP0_9ACTN</name>
<proteinExistence type="predicted"/>
<accession>A0ABW2CFP0</accession>
<dbReference type="Proteomes" id="UP001596380">
    <property type="component" value="Unassembled WGS sequence"/>
</dbReference>
<dbReference type="RefSeq" id="WP_160821752.1">
    <property type="nucleotide sequence ID" value="NZ_JBHSXE010000001.1"/>
</dbReference>
<evidence type="ECO:0000313" key="1">
    <source>
        <dbReference type="EMBL" id="MFC6879825.1"/>
    </source>
</evidence>
<keyword evidence="2" id="KW-1185">Reference proteome</keyword>
<evidence type="ECO:0000313" key="2">
    <source>
        <dbReference type="Proteomes" id="UP001596380"/>
    </source>
</evidence>
<comment type="caution">
    <text evidence="1">The sequence shown here is derived from an EMBL/GenBank/DDBJ whole genome shotgun (WGS) entry which is preliminary data.</text>
</comment>
<sequence length="521" mass="56981">MSLAGAYAYGYLALALAQQDDEERGWLNDTDPLDVILLGAVFPAKFRGAGEFSNALTAWLEVLRGTHHWASIQRFIAEAVAVSRELGLPVDDPTVLLRLAARIEKAGLDQPRLPAALLPNRALADARFGHGPPPDLELPTPSAKAQREAHRLLSEFDLGPTYENTCAEELATGLSLFINAGLPVCDESSLLLMALYSALAASDDEDLDLLGEQSTDWALGLREDSPLLPVADILLSATPLNLDPLTTVSHLFMLPAFTQSVRSEDRDWHGGPGTLFIKVAFELGHSHVETRRREVFRLGPLAAAEMRSFQRKREEHLGRPPAPDDLLFADNGPLDLAAADRARTALLESAGIHPAWIYASSQNDGLLPRSSGDFLRPRDREDWEKSIDEYIRQHPDEEIDHELEAWKLRSMLGMMTVRTATEDHEYGIQVTALLDSTSPSGEDSLQTIYDFLGRIGPALADAIEEEPHLAVHSATLAADWSGPCLARRVLDSAKNLPTGDSIDDPAATFILAVAFLHGQKQ</sequence>
<dbReference type="EMBL" id="JBHSXS010000003">
    <property type="protein sequence ID" value="MFC6879825.1"/>
    <property type="molecule type" value="Genomic_DNA"/>
</dbReference>
<organism evidence="1 2">
    <name type="scientific">Actinomadura yumaensis</name>
    <dbReference type="NCBI Taxonomy" id="111807"/>
    <lineage>
        <taxon>Bacteria</taxon>
        <taxon>Bacillati</taxon>
        <taxon>Actinomycetota</taxon>
        <taxon>Actinomycetes</taxon>
        <taxon>Streptosporangiales</taxon>
        <taxon>Thermomonosporaceae</taxon>
        <taxon>Actinomadura</taxon>
    </lineage>
</organism>
<protein>
    <submittedName>
        <fullName evidence="1">Uncharacterized protein</fullName>
    </submittedName>
</protein>